<keyword evidence="7" id="KW-1185">Reference proteome</keyword>
<dbReference type="PROSITE" id="PS51332">
    <property type="entry name" value="B12_BINDING"/>
    <property type="match status" value="1"/>
</dbReference>
<protein>
    <submittedName>
        <fullName evidence="6">MerR family transcriptional regulator</fullName>
    </submittedName>
</protein>
<reference evidence="7" key="1">
    <citation type="journal article" date="2019" name="Int. J. Syst. Evol. Microbiol.">
        <title>The Global Catalogue of Microorganisms (GCM) 10K type strain sequencing project: providing services to taxonomists for standard genome sequencing and annotation.</title>
        <authorList>
            <consortium name="The Broad Institute Genomics Platform"/>
            <consortium name="The Broad Institute Genome Sequencing Center for Infectious Disease"/>
            <person name="Wu L."/>
            <person name="Ma J."/>
        </authorList>
    </citation>
    <scope>NUCLEOTIDE SEQUENCE [LARGE SCALE GENOMIC DNA]</scope>
    <source>
        <strain evidence="7">CCUG 56607</strain>
    </source>
</reference>
<dbReference type="InterPro" id="IPR006158">
    <property type="entry name" value="Cobalamin-bd"/>
</dbReference>
<dbReference type="InterPro" id="IPR003759">
    <property type="entry name" value="Cbl-bd_cap"/>
</dbReference>
<evidence type="ECO:0000256" key="2">
    <source>
        <dbReference type="ARBA" id="ARBA00023125"/>
    </source>
</evidence>
<dbReference type="PROSITE" id="PS50937">
    <property type="entry name" value="HTH_MERR_2"/>
    <property type="match status" value="1"/>
</dbReference>
<dbReference type="InterPro" id="IPR047057">
    <property type="entry name" value="MerR_fam"/>
</dbReference>
<evidence type="ECO:0000313" key="7">
    <source>
        <dbReference type="Proteomes" id="UP001596990"/>
    </source>
</evidence>
<dbReference type="PANTHER" id="PTHR30204:SF67">
    <property type="entry name" value="HTH-TYPE TRANSCRIPTIONAL REGULATOR MLRA-RELATED"/>
    <property type="match status" value="1"/>
</dbReference>
<name>A0ABW3KZJ9_9BACI</name>
<dbReference type="EMBL" id="JBHTKL010000001">
    <property type="protein sequence ID" value="MFD1018516.1"/>
    <property type="molecule type" value="Genomic_DNA"/>
</dbReference>
<dbReference type="Gene3D" id="1.10.1660.10">
    <property type="match status" value="1"/>
</dbReference>
<proteinExistence type="predicted"/>
<dbReference type="RefSeq" id="WP_386057077.1">
    <property type="nucleotide sequence ID" value="NZ_JBHTKL010000001.1"/>
</dbReference>
<feature type="domain" description="HTH merR-type" evidence="4">
    <location>
        <begin position="7"/>
        <end position="76"/>
    </location>
</feature>
<evidence type="ECO:0000256" key="1">
    <source>
        <dbReference type="ARBA" id="ARBA00023015"/>
    </source>
</evidence>
<evidence type="ECO:0000256" key="3">
    <source>
        <dbReference type="ARBA" id="ARBA00023163"/>
    </source>
</evidence>
<sequence length="302" mass="34334">MATNKGKYNIKAVSQMLGIQPGTLRAWERRYQMIRPVRNDAGHRLYTDEHIKVLKWLSEKVDKGFTISQAVSLLENNDELMDTPEEKADDQGSQVKKLTDKLLDALLSFDERGAQRELDHAFSLYTPETVTIDMIGPLLVRVGHLWELNKITSAHEHFASNFLRSRIGMMLVTIPTDRMLPKAVLVCGPNERHELGLLIFALYLKRRGFDVIYLGQSVASGDIDVIIEEIDPKFLFMSCTMKKNIPVTIKLADALQEQFPELVIGLGGYAYDTLSDKDKEKVKTYMVGNSKMEWEAWLQASL</sequence>
<dbReference type="InterPro" id="IPR009061">
    <property type="entry name" value="DNA-bd_dom_put_sf"/>
</dbReference>
<keyword evidence="1" id="KW-0805">Transcription regulation</keyword>
<comment type="caution">
    <text evidence="6">The sequence shown here is derived from an EMBL/GenBank/DDBJ whole genome shotgun (WGS) entry which is preliminary data.</text>
</comment>
<organism evidence="6 7">
    <name type="scientific">Thalassobacillus hwangdonensis</name>
    <dbReference type="NCBI Taxonomy" id="546108"/>
    <lineage>
        <taxon>Bacteria</taxon>
        <taxon>Bacillati</taxon>
        <taxon>Bacillota</taxon>
        <taxon>Bacilli</taxon>
        <taxon>Bacillales</taxon>
        <taxon>Bacillaceae</taxon>
        <taxon>Thalassobacillus</taxon>
    </lineage>
</organism>
<dbReference type="SUPFAM" id="SSF52242">
    <property type="entry name" value="Cobalamin (vitamin B12)-binding domain"/>
    <property type="match status" value="1"/>
</dbReference>
<evidence type="ECO:0000313" key="6">
    <source>
        <dbReference type="EMBL" id="MFD1018516.1"/>
    </source>
</evidence>
<dbReference type="InterPro" id="IPR036594">
    <property type="entry name" value="Meth_synthase_dom"/>
</dbReference>
<accession>A0ABW3KZJ9</accession>
<dbReference type="Gene3D" id="1.10.1240.10">
    <property type="entry name" value="Methionine synthase domain"/>
    <property type="match status" value="1"/>
</dbReference>
<evidence type="ECO:0000259" key="5">
    <source>
        <dbReference type="PROSITE" id="PS51332"/>
    </source>
</evidence>
<dbReference type="Gene3D" id="3.40.50.280">
    <property type="entry name" value="Cobalamin-binding domain"/>
    <property type="match status" value="1"/>
</dbReference>
<dbReference type="InterPro" id="IPR036724">
    <property type="entry name" value="Cobalamin-bd_sf"/>
</dbReference>
<feature type="domain" description="B12-binding" evidence="5">
    <location>
        <begin position="180"/>
        <end position="302"/>
    </location>
</feature>
<dbReference type="Pfam" id="PF13411">
    <property type="entry name" value="MerR_1"/>
    <property type="match status" value="1"/>
</dbReference>
<gene>
    <name evidence="6" type="ORF">ACFQ2J_04805</name>
</gene>
<dbReference type="Proteomes" id="UP001596990">
    <property type="component" value="Unassembled WGS sequence"/>
</dbReference>
<evidence type="ECO:0000259" key="4">
    <source>
        <dbReference type="PROSITE" id="PS50937"/>
    </source>
</evidence>
<dbReference type="PANTHER" id="PTHR30204">
    <property type="entry name" value="REDOX-CYCLING DRUG-SENSING TRANSCRIPTIONAL ACTIVATOR SOXR"/>
    <property type="match status" value="1"/>
</dbReference>
<keyword evidence="2" id="KW-0238">DNA-binding</keyword>
<dbReference type="Pfam" id="PF02607">
    <property type="entry name" value="B12-binding_2"/>
    <property type="match status" value="1"/>
</dbReference>
<dbReference type="SMART" id="SM00422">
    <property type="entry name" value="HTH_MERR"/>
    <property type="match status" value="1"/>
</dbReference>
<dbReference type="InterPro" id="IPR000551">
    <property type="entry name" value="MerR-type_HTH_dom"/>
</dbReference>
<dbReference type="SUPFAM" id="SSF46955">
    <property type="entry name" value="Putative DNA-binding domain"/>
    <property type="match status" value="1"/>
</dbReference>
<dbReference type="CDD" id="cd01104">
    <property type="entry name" value="HTH_MlrA-CarA"/>
    <property type="match status" value="1"/>
</dbReference>
<keyword evidence="3" id="KW-0804">Transcription</keyword>
<dbReference type="Pfam" id="PF02310">
    <property type="entry name" value="B12-binding"/>
    <property type="match status" value="1"/>
</dbReference>